<sequence length="996" mass="101038">METPGTFTAEVFNPSGQKIKTASIDLADPQGIHFDAADVIGTGLYTVVLQGPQSSAIDLKAGGTSDLTVPLAMNTSVGFGPSKAGQYIHLPLTAEDGPLQLAFSNVTVNGSANVTTPSAGTQPLQAGTTTFSEKPMWEGPLAVKVVPGARSTVGGTLSVQGTFVDTSPIGAAPPLFTATFPEQWYRRKITTVAGQALGIAVSDVNQPGGANYGSIDAWTADGFSSAIYNGGFFQTLIVPDPGNGMTQVTARPMNGATSNTLKLHVGPSLPLTASSVTMTGAADAHTFAHVQVGPTEKLQVVISGLGVGTGQGRVYMQRPDNYYTYAPVTSGSDLIFRADGAVSSGLYAVTVDPPVGGSVTARLRVMTANPTVVDDQLATLNTLTANDTVVHNFSGTAATPRYLLLNGVTFSGATGSGKATLFAPSGNRTILPLASGTSRMLSNLNQDGPYSVMLAPPEGGKMSGHLMVSSGQTLPKAAVTPVNLTAGQGKVMTFVGEASTAPSVTLSGISPVPSAAQPVRVVIYRPDGLAVASQMLSAASGTLTVPGITSSTAGTYVVGVFPPDGQAVSFNIVQDTAAPVASVSDNQVVTFNTATINEVFARNFTGSTTPRYALIQGLTYTGATGNGTAALLQPNGNTSTVGLPSGSSWMFGNLNQNGTYNIKFTPPSGGKMSGSLLVSPGQALTKGSVTPINVTAGQGKVLTFTGAASTTPTVTLSGVSPVPTATQPVKVAIYRPDGNVVASQTLTSASGTLTVPNITSATAGTYVIGVFPPSGQAVSFNIVQDTAAPVASLADDQLLSFSTATTNEAFTRNFTGTSTPRYLILQGLTYSGATGNGTAALLSPSNTTSSIALPTGSSWMFGNLNQSGTYNIKVTPPSGGKVSGRVIESTGSALSTGVQSSHSIAAGQGKILTFAAASGTTPKLTFATLSPVPTTSAPVTVMVFRPDGNRVASATYTSSTYSTITLPSVTATTAGTYVVAVFPPNGQALTFKVTRN</sequence>
<protein>
    <submittedName>
        <fullName evidence="1">Uncharacterized protein</fullName>
    </submittedName>
</protein>
<comment type="caution">
    <text evidence="1">The sequence shown here is derived from an EMBL/GenBank/DDBJ whole genome shotgun (WGS) entry which is preliminary data.</text>
</comment>
<keyword evidence="2" id="KW-1185">Reference proteome</keyword>
<reference evidence="1 2" key="1">
    <citation type="submission" date="2018-03" db="EMBL/GenBank/DDBJ databases">
        <title>Draft genome of Deinococcus sp. OD32.</title>
        <authorList>
            <person name="Wang X.-P."/>
            <person name="Du Z.-J."/>
        </authorList>
    </citation>
    <scope>NUCLEOTIDE SEQUENCE [LARGE SCALE GENOMIC DNA]</scope>
    <source>
        <strain evidence="1 2">OD32</strain>
    </source>
</reference>
<accession>A0A2T3W3E8</accession>
<dbReference type="AlphaFoldDB" id="A0A2T3W3E8"/>
<dbReference type="EMBL" id="PYSV01000038">
    <property type="protein sequence ID" value="PTA66359.1"/>
    <property type="molecule type" value="Genomic_DNA"/>
</dbReference>
<organism evidence="1 2">
    <name type="scientific">Deinococcus arcticus</name>
    <dbReference type="NCBI Taxonomy" id="2136176"/>
    <lineage>
        <taxon>Bacteria</taxon>
        <taxon>Thermotogati</taxon>
        <taxon>Deinococcota</taxon>
        <taxon>Deinococci</taxon>
        <taxon>Deinococcales</taxon>
        <taxon>Deinococcaceae</taxon>
        <taxon>Deinococcus</taxon>
    </lineage>
</organism>
<dbReference type="Proteomes" id="UP000240317">
    <property type="component" value="Unassembled WGS sequence"/>
</dbReference>
<proteinExistence type="predicted"/>
<name>A0A2T3W3E8_9DEIO</name>
<evidence type="ECO:0000313" key="2">
    <source>
        <dbReference type="Proteomes" id="UP000240317"/>
    </source>
</evidence>
<gene>
    <name evidence="1" type="ORF">C8263_18340</name>
</gene>
<evidence type="ECO:0000313" key="1">
    <source>
        <dbReference type="EMBL" id="PTA66359.1"/>
    </source>
</evidence>